<dbReference type="GO" id="GO:0003677">
    <property type="term" value="F:DNA binding"/>
    <property type="evidence" value="ECO:0007669"/>
    <property type="project" value="UniProtKB-KW"/>
</dbReference>
<dbReference type="InterPro" id="IPR046335">
    <property type="entry name" value="LacI/GalR-like_sensor"/>
</dbReference>
<dbReference type="PROSITE" id="PS50932">
    <property type="entry name" value="HTH_LACI_2"/>
    <property type="match status" value="1"/>
</dbReference>
<dbReference type="Proteomes" id="UP001499854">
    <property type="component" value="Unassembled WGS sequence"/>
</dbReference>
<evidence type="ECO:0000313" key="6">
    <source>
        <dbReference type="Proteomes" id="UP001499854"/>
    </source>
</evidence>
<sequence>MRDSVEEAISLLGYVPNQAARSLVTRRSGSVALVISEPESEVFSDPFFATIVRGVGDELAELDLDLVLMMARHAGRHDRIVRYAHNGHVDGVLLLAMHGDDPLPGLLHSAGIPVVLGGRPVNLSDEWTFVDIDNVGGARLAVEHLLRRGCRRIATIAGPQDMGSGRARLGGYRTAIEAAGTQAEIIEYGDFSQAGGERAMRRLLETHPDVDAVFAASDRMALGAMTALKAAGRRIPGDVAVVGFDDSEASRFSEPPLTSVHQSTDEMSRRMVRLLQARMDGDQARTSVILPTHLVARSSS</sequence>
<reference evidence="6" key="1">
    <citation type="journal article" date="2019" name="Int. J. Syst. Evol. Microbiol.">
        <title>The Global Catalogue of Microorganisms (GCM) 10K type strain sequencing project: providing services to taxonomists for standard genome sequencing and annotation.</title>
        <authorList>
            <consortium name="The Broad Institute Genomics Platform"/>
            <consortium name="The Broad Institute Genome Sequencing Center for Infectious Disease"/>
            <person name="Wu L."/>
            <person name="Ma J."/>
        </authorList>
    </citation>
    <scope>NUCLEOTIDE SEQUENCE [LARGE SCALE GENOMIC DNA]</scope>
    <source>
        <strain evidence="6">JCM 16013</strain>
    </source>
</reference>
<organism evidence="5 6">
    <name type="scientific">Catenulispora subtropica</name>
    <dbReference type="NCBI Taxonomy" id="450798"/>
    <lineage>
        <taxon>Bacteria</taxon>
        <taxon>Bacillati</taxon>
        <taxon>Actinomycetota</taxon>
        <taxon>Actinomycetes</taxon>
        <taxon>Catenulisporales</taxon>
        <taxon>Catenulisporaceae</taxon>
        <taxon>Catenulispora</taxon>
    </lineage>
</organism>
<keyword evidence="1" id="KW-0805">Transcription regulation</keyword>
<comment type="caution">
    <text evidence="5">The sequence shown here is derived from an EMBL/GenBank/DDBJ whole genome shotgun (WGS) entry which is preliminary data.</text>
</comment>
<evidence type="ECO:0000256" key="1">
    <source>
        <dbReference type="ARBA" id="ARBA00023015"/>
    </source>
</evidence>
<dbReference type="InterPro" id="IPR000843">
    <property type="entry name" value="HTH_LacI"/>
</dbReference>
<dbReference type="SUPFAM" id="SSF53822">
    <property type="entry name" value="Periplasmic binding protein-like I"/>
    <property type="match status" value="1"/>
</dbReference>
<name>A0ABP5EBH9_9ACTN</name>
<evidence type="ECO:0000256" key="3">
    <source>
        <dbReference type="ARBA" id="ARBA00023163"/>
    </source>
</evidence>
<dbReference type="Pfam" id="PF13377">
    <property type="entry name" value="Peripla_BP_3"/>
    <property type="match status" value="1"/>
</dbReference>
<dbReference type="EMBL" id="BAAAQM010000051">
    <property type="protein sequence ID" value="GAA1994239.1"/>
    <property type="molecule type" value="Genomic_DNA"/>
</dbReference>
<keyword evidence="6" id="KW-1185">Reference proteome</keyword>
<evidence type="ECO:0000313" key="5">
    <source>
        <dbReference type="EMBL" id="GAA1994239.1"/>
    </source>
</evidence>
<dbReference type="CDD" id="cd06267">
    <property type="entry name" value="PBP1_LacI_sugar_binding-like"/>
    <property type="match status" value="1"/>
</dbReference>
<dbReference type="Gene3D" id="3.40.50.2300">
    <property type="match status" value="2"/>
</dbReference>
<gene>
    <name evidence="5" type="ORF">GCM10009838_68140</name>
</gene>
<protein>
    <submittedName>
        <fullName evidence="5">LacI family DNA-binding transcriptional regulator</fullName>
    </submittedName>
</protein>
<keyword evidence="3" id="KW-0804">Transcription</keyword>
<accession>A0ABP5EBH9</accession>
<proteinExistence type="predicted"/>
<dbReference type="PANTHER" id="PTHR30146:SF109">
    <property type="entry name" value="HTH-TYPE TRANSCRIPTIONAL REGULATOR GALS"/>
    <property type="match status" value="1"/>
</dbReference>
<keyword evidence="2 5" id="KW-0238">DNA-binding</keyword>
<dbReference type="PANTHER" id="PTHR30146">
    <property type="entry name" value="LACI-RELATED TRANSCRIPTIONAL REPRESSOR"/>
    <property type="match status" value="1"/>
</dbReference>
<dbReference type="InterPro" id="IPR028082">
    <property type="entry name" value="Peripla_BP_I"/>
</dbReference>
<evidence type="ECO:0000259" key="4">
    <source>
        <dbReference type="PROSITE" id="PS50932"/>
    </source>
</evidence>
<feature type="domain" description="HTH lacI-type" evidence="4">
    <location>
        <begin position="1"/>
        <end position="25"/>
    </location>
</feature>
<evidence type="ECO:0000256" key="2">
    <source>
        <dbReference type="ARBA" id="ARBA00023125"/>
    </source>
</evidence>